<evidence type="ECO:0000313" key="8">
    <source>
        <dbReference type="Proteomes" id="UP000178723"/>
    </source>
</evidence>
<dbReference type="PANTHER" id="PTHR43332">
    <property type="entry name" value="INNER MEMBRANE TRANSPORT PERMEASE YADH-RELATED"/>
    <property type="match status" value="1"/>
</dbReference>
<proteinExistence type="inferred from homology"/>
<comment type="caution">
    <text evidence="7">The sequence shown here is derived from an EMBL/GenBank/DDBJ whole genome shotgun (WGS) entry which is preliminary data.</text>
</comment>
<dbReference type="STRING" id="1802407.A3I40_02275"/>
<keyword evidence="5" id="KW-1003">Cell membrane</keyword>
<protein>
    <recommendedName>
        <fullName evidence="5">Transport permease protein</fullName>
    </recommendedName>
</protein>
<dbReference type="Proteomes" id="UP000178723">
    <property type="component" value="Unassembled WGS sequence"/>
</dbReference>
<keyword evidence="5" id="KW-0813">Transport</keyword>
<reference evidence="7 8" key="1">
    <citation type="journal article" date="2016" name="Nat. Commun.">
        <title>Thousands of microbial genomes shed light on interconnected biogeochemical processes in an aquifer system.</title>
        <authorList>
            <person name="Anantharaman K."/>
            <person name="Brown C.T."/>
            <person name="Hug L.A."/>
            <person name="Sharon I."/>
            <person name="Castelle C.J."/>
            <person name="Probst A.J."/>
            <person name="Thomas B.C."/>
            <person name="Singh A."/>
            <person name="Wilkins M.J."/>
            <person name="Karaoz U."/>
            <person name="Brodie E.L."/>
            <person name="Williams K.H."/>
            <person name="Hubbard S.S."/>
            <person name="Banfield J.F."/>
        </authorList>
    </citation>
    <scope>NUCLEOTIDE SEQUENCE [LARGE SCALE GENOMIC DNA]</scope>
</reference>
<dbReference type="InterPro" id="IPR000412">
    <property type="entry name" value="ABC_2_transport"/>
</dbReference>
<evidence type="ECO:0000313" key="7">
    <source>
        <dbReference type="EMBL" id="OGL87279.1"/>
    </source>
</evidence>
<evidence type="ECO:0000256" key="1">
    <source>
        <dbReference type="ARBA" id="ARBA00004141"/>
    </source>
</evidence>
<dbReference type="PROSITE" id="PS51012">
    <property type="entry name" value="ABC_TM2"/>
    <property type="match status" value="1"/>
</dbReference>
<feature type="transmembrane region" description="Helical" evidence="5">
    <location>
        <begin position="141"/>
        <end position="166"/>
    </location>
</feature>
<sequence length="258" mass="28261">MPAPFNWVGFQTLLTKEVKRFLSMIGQTVAPPLLTSLLYILVFGHFLGSRIQEIVPGVSYIDFIVPGILMMHVVSGAFMNASFAIYLGKLQNSIQEVLVAPLSYMEMALGYVLAGAARGVIIGLGVYLIAVSFTTASILHFWSFLYFLVITSILCSALGAIVGLWAKSFEHINIPNTFLILPLSFLGGVFHSIKLLPPSFAKLSYLNPIFYMVNGIRSSMIGASDVSPIVSGLVVGALALLFFIWCVHLFRIGYRLRS</sequence>
<gene>
    <name evidence="7" type="ORF">A3I40_02275</name>
</gene>
<comment type="similarity">
    <text evidence="5">Belongs to the ABC-2 integral membrane protein family.</text>
</comment>
<dbReference type="InterPro" id="IPR013525">
    <property type="entry name" value="ABC2_TM"/>
</dbReference>
<evidence type="ECO:0000256" key="3">
    <source>
        <dbReference type="ARBA" id="ARBA00022989"/>
    </source>
</evidence>
<dbReference type="GO" id="GO:0043190">
    <property type="term" value="C:ATP-binding cassette (ABC) transporter complex"/>
    <property type="evidence" value="ECO:0007669"/>
    <property type="project" value="InterPro"/>
</dbReference>
<feature type="transmembrane region" description="Helical" evidence="5">
    <location>
        <begin position="229"/>
        <end position="250"/>
    </location>
</feature>
<organism evidence="7 8">
    <name type="scientific">Candidatus Uhrbacteria bacterium RIFCSPLOWO2_02_FULL_48_12</name>
    <dbReference type="NCBI Taxonomy" id="1802407"/>
    <lineage>
        <taxon>Bacteria</taxon>
        <taxon>Candidatus Uhriibacteriota</taxon>
    </lineage>
</organism>
<dbReference type="GO" id="GO:0140359">
    <property type="term" value="F:ABC-type transporter activity"/>
    <property type="evidence" value="ECO:0007669"/>
    <property type="project" value="InterPro"/>
</dbReference>
<dbReference type="NCBIfam" id="NF011648">
    <property type="entry name" value="PRK15066.1"/>
    <property type="match status" value="1"/>
</dbReference>
<feature type="domain" description="ABC transmembrane type-2" evidence="6">
    <location>
        <begin position="23"/>
        <end position="253"/>
    </location>
</feature>
<dbReference type="InterPro" id="IPR052522">
    <property type="entry name" value="ABC-2_transport_permease"/>
</dbReference>
<dbReference type="AlphaFoldDB" id="A0A1F7V9R5"/>
<evidence type="ECO:0000256" key="5">
    <source>
        <dbReference type="RuleBase" id="RU361157"/>
    </source>
</evidence>
<feature type="transmembrane region" description="Helical" evidence="5">
    <location>
        <begin position="108"/>
        <end position="129"/>
    </location>
</feature>
<dbReference type="InterPro" id="IPR047817">
    <property type="entry name" value="ABC2_TM_bact-type"/>
</dbReference>
<dbReference type="EMBL" id="MGEP01000024">
    <property type="protein sequence ID" value="OGL87279.1"/>
    <property type="molecule type" value="Genomic_DNA"/>
</dbReference>
<evidence type="ECO:0000256" key="4">
    <source>
        <dbReference type="ARBA" id="ARBA00023136"/>
    </source>
</evidence>
<keyword evidence="2 5" id="KW-0812">Transmembrane</keyword>
<comment type="subcellular location">
    <subcellularLocation>
        <location evidence="5">Cell membrane</location>
        <topology evidence="5">Multi-pass membrane protein</topology>
    </subcellularLocation>
    <subcellularLocation>
        <location evidence="1">Membrane</location>
        <topology evidence="1">Multi-pass membrane protein</topology>
    </subcellularLocation>
</comment>
<evidence type="ECO:0000259" key="6">
    <source>
        <dbReference type="PROSITE" id="PS51012"/>
    </source>
</evidence>
<keyword evidence="4 5" id="KW-0472">Membrane</keyword>
<feature type="transmembrane region" description="Helical" evidence="5">
    <location>
        <begin position="178"/>
        <end position="196"/>
    </location>
</feature>
<dbReference type="PRINTS" id="PR00164">
    <property type="entry name" value="ABC2TRNSPORT"/>
</dbReference>
<keyword evidence="3 5" id="KW-1133">Transmembrane helix</keyword>
<dbReference type="Pfam" id="PF01061">
    <property type="entry name" value="ABC2_membrane"/>
    <property type="match status" value="1"/>
</dbReference>
<evidence type="ECO:0000256" key="2">
    <source>
        <dbReference type="ARBA" id="ARBA00022692"/>
    </source>
</evidence>
<name>A0A1F7V9R5_9BACT</name>
<dbReference type="PANTHER" id="PTHR43332:SF2">
    <property type="entry name" value="INNER MEMBRANE TRANSPORT PERMEASE YADH"/>
    <property type="match status" value="1"/>
</dbReference>
<dbReference type="PIRSF" id="PIRSF006648">
    <property type="entry name" value="DrrB"/>
    <property type="match status" value="1"/>
</dbReference>
<feature type="transmembrane region" description="Helical" evidence="5">
    <location>
        <begin position="63"/>
        <end position="87"/>
    </location>
</feature>
<accession>A0A1F7V9R5</accession>
<feature type="transmembrane region" description="Helical" evidence="5">
    <location>
        <begin position="21"/>
        <end position="43"/>
    </location>
</feature>